<evidence type="ECO:0000313" key="3">
    <source>
        <dbReference type="Proteomes" id="UP000799302"/>
    </source>
</evidence>
<dbReference type="PANTHER" id="PTHR11750:SF26">
    <property type="entry name" value="PROTEIN N-TERMINAL AMIDASE"/>
    <property type="match status" value="1"/>
</dbReference>
<accession>A0A6A6UBV7</accession>
<dbReference type="OrthoDB" id="201515at2759"/>
<name>A0A6A6UBV7_9PEZI</name>
<feature type="domain" description="CN hydrolase" evidence="1">
    <location>
        <begin position="1"/>
        <end position="305"/>
    </location>
</feature>
<dbReference type="InterPro" id="IPR039703">
    <property type="entry name" value="Nta1"/>
</dbReference>
<dbReference type="CDD" id="cd07566">
    <property type="entry name" value="ScNTA1_like"/>
    <property type="match status" value="1"/>
</dbReference>
<dbReference type="GO" id="GO:0030163">
    <property type="term" value="P:protein catabolic process"/>
    <property type="evidence" value="ECO:0007669"/>
    <property type="project" value="TreeGrafter"/>
</dbReference>
<proteinExistence type="predicted"/>
<dbReference type="InterPro" id="IPR003010">
    <property type="entry name" value="C-N_Hydrolase"/>
</dbReference>
<dbReference type="GO" id="GO:0008418">
    <property type="term" value="F:protein-N-terminal asparagine amidohydrolase activity"/>
    <property type="evidence" value="ECO:0007669"/>
    <property type="project" value="InterPro"/>
</dbReference>
<dbReference type="EMBL" id="MU004235">
    <property type="protein sequence ID" value="KAF2669400.1"/>
    <property type="molecule type" value="Genomic_DNA"/>
</dbReference>
<dbReference type="Pfam" id="PF00795">
    <property type="entry name" value="CN_hydrolase"/>
    <property type="match status" value="1"/>
</dbReference>
<dbReference type="InterPro" id="IPR036526">
    <property type="entry name" value="C-N_Hydrolase_sf"/>
</dbReference>
<dbReference type="AlphaFoldDB" id="A0A6A6UBV7"/>
<dbReference type="GO" id="GO:0070773">
    <property type="term" value="F:protein-N-terminal glutamine amidohydrolase activity"/>
    <property type="evidence" value="ECO:0007669"/>
    <property type="project" value="InterPro"/>
</dbReference>
<dbReference type="PANTHER" id="PTHR11750">
    <property type="entry name" value="PROTEIN N-TERMINAL AMIDASE"/>
    <property type="match status" value="1"/>
</dbReference>
<protein>
    <submittedName>
        <fullName evidence="2">N-terminal asparagine amidohydrolase-like protein</fullName>
    </submittedName>
</protein>
<dbReference type="SUPFAM" id="SSF56317">
    <property type="entry name" value="Carbon-nitrogen hydrolase"/>
    <property type="match status" value="1"/>
</dbReference>
<sequence>MRIACLQFAPRLGEIYPNIEKANKILDNTEELKTQSSTAPLWLVLPEMAFSGYNFHSLEHITPLLEPTAGGPTTEWAKETAKRYNAYVTVGYPEKSIPDPPKPGEDPRAGNYNSMVTVSPGGQVIAHYRKRFLYYTDETWASEGDGTNPPSGFFAGDLDGVTVAMGICMDINPYKFTAPWTDYEFANHVIESRAQLVILSMAWLTRLSPQELTELPLRPDNDTFTYWIERFLPLQLAGGGPIFIVLANRCGVERSACYAGTSAVISFRNGKGCIYNILGKYDEQCMVVDLKQAPKYEIQTNGLTPGGY</sequence>
<gene>
    <name evidence="2" type="ORF">BT63DRAFT_425127</name>
</gene>
<dbReference type="Gene3D" id="3.60.110.10">
    <property type="entry name" value="Carbon-nitrogen hydrolase"/>
    <property type="match status" value="1"/>
</dbReference>
<reference evidence="2" key="1">
    <citation type="journal article" date="2020" name="Stud. Mycol.">
        <title>101 Dothideomycetes genomes: a test case for predicting lifestyles and emergence of pathogens.</title>
        <authorList>
            <person name="Haridas S."/>
            <person name="Albert R."/>
            <person name="Binder M."/>
            <person name="Bloem J."/>
            <person name="Labutti K."/>
            <person name="Salamov A."/>
            <person name="Andreopoulos B."/>
            <person name="Baker S."/>
            <person name="Barry K."/>
            <person name="Bills G."/>
            <person name="Bluhm B."/>
            <person name="Cannon C."/>
            <person name="Castanera R."/>
            <person name="Culley D."/>
            <person name="Daum C."/>
            <person name="Ezra D."/>
            <person name="Gonzalez J."/>
            <person name="Henrissat B."/>
            <person name="Kuo A."/>
            <person name="Liang C."/>
            <person name="Lipzen A."/>
            <person name="Lutzoni F."/>
            <person name="Magnuson J."/>
            <person name="Mondo S."/>
            <person name="Nolan M."/>
            <person name="Ohm R."/>
            <person name="Pangilinan J."/>
            <person name="Park H.-J."/>
            <person name="Ramirez L."/>
            <person name="Alfaro M."/>
            <person name="Sun H."/>
            <person name="Tritt A."/>
            <person name="Yoshinaga Y."/>
            <person name="Zwiers L.-H."/>
            <person name="Turgeon B."/>
            <person name="Goodwin S."/>
            <person name="Spatafora J."/>
            <person name="Crous P."/>
            <person name="Grigoriev I."/>
        </authorList>
    </citation>
    <scope>NUCLEOTIDE SEQUENCE</scope>
    <source>
        <strain evidence="2">CBS 115976</strain>
    </source>
</reference>
<organism evidence="2 3">
    <name type="scientific">Microthyrium microscopicum</name>
    <dbReference type="NCBI Taxonomy" id="703497"/>
    <lineage>
        <taxon>Eukaryota</taxon>
        <taxon>Fungi</taxon>
        <taxon>Dikarya</taxon>
        <taxon>Ascomycota</taxon>
        <taxon>Pezizomycotina</taxon>
        <taxon>Dothideomycetes</taxon>
        <taxon>Dothideomycetes incertae sedis</taxon>
        <taxon>Microthyriales</taxon>
        <taxon>Microthyriaceae</taxon>
        <taxon>Microthyrium</taxon>
    </lineage>
</organism>
<dbReference type="Proteomes" id="UP000799302">
    <property type="component" value="Unassembled WGS sequence"/>
</dbReference>
<dbReference type="PROSITE" id="PS50263">
    <property type="entry name" value="CN_HYDROLASE"/>
    <property type="match status" value="1"/>
</dbReference>
<keyword evidence="3" id="KW-1185">Reference proteome</keyword>
<evidence type="ECO:0000313" key="2">
    <source>
        <dbReference type="EMBL" id="KAF2669400.1"/>
    </source>
</evidence>
<keyword evidence="2" id="KW-0378">Hydrolase</keyword>
<evidence type="ECO:0000259" key="1">
    <source>
        <dbReference type="PROSITE" id="PS50263"/>
    </source>
</evidence>